<dbReference type="RefSeq" id="WP_017745666.1">
    <property type="nucleotide sequence ID" value="NZ_KQ976354.1"/>
</dbReference>
<evidence type="ECO:0000313" key="4">
    <source>
        <dbReference type="Proteomes" id="UP000076925"/>
    </source>
</evidence>
<dbReference type="Pfam" id="PF01548">
    <property type="entry name" value="DEDD_Tnp_IS110"/>
    <property type="match status" value="1"/>
</dbReference>
<dbReference type="Pfam" id="PF02371">
    <property type="entry name" value="Transposase_20"/>
    <property type="match status" value="1"/>
</dbReference>
<dbReference type="NCBIfam" id="NF033542">
    <property type="entry name" value="transpos_IS110"/>
    <property type="match status" value="1"/>
</dbReference>
<dbReference type="AlphaFoldDB" id="A0A139X6K0"/>
<dbReference type="STRING" id="128403.WA1_27815"/>
<dbReference type="Proteomes" id="UP000076925">
    <property type="component" value="Unassembled WGS sequence"/>
</dbReference>
<name>A0A139X6K0_9CYAN</name>
<dbReference type="PANTHER" id="PTHR33055:SF13">
    <property type="entry name" value="TRANSPOSASE"/>
    <property type="match status" value="1"/>
</dbReference>
<accession>A0A139X6K0</accession>
<sequence>MLPTKPQLQTESLQSLKQINLNAAGIDIGADNHWVSVPADRDTQCVRRFGCFTAELYALADWLAKCGVNTVAMESTGVYWIPVFQILEARGFEVKLVNAHYVKTVPGRKSDVLDCQWLQQLHTYGLLSGSFRPDDQICVLRSYIRQRDNLIRSSTTHVLRMQKALTEMNIQLHRVITDITGTTGLTIIRAIIAGEHNPQKLASLKDCRIKSSTEQIAAALTGDYRAEQLFILQQELHLWEVYQSQIASCDEKIEQCLAAFDSKVDVSAKPLSKPKQRGIKPRGNSPAFDLRTHLYRISGVDFTRIDGFGVLTVQAILSEVGLDPSRFPTVKHFTSWLGLCPGSRITGGKVKSSQTRPVINRAAHAFRMAAQSLRNSRTALGAFYRRLRARCGTPKAITATAHKLARIFYHLWTTGGEYADPGVDYYEHKYHERMVNQLKKKAQSLGFELVAPPSVTECVS</sequence>
<dbReference type="EMBL" id="ANNX02000030">
    <property type="protein sequence ID" value="KYC40339.1"/>
    <property type="molecule type" value="Genomic_DNA"/>
</dbReference>
<evidence type="ECO:0000259" key="2">
    <source>
        <dbReference type="Pfam" id="PF02371"/>
    </source>
</evidence>
<feature type="domain" description="Transposase IS116/IS110/IS902 C-terminal" evidence="2">
    <location>
        <begin position="303"/>
        <end position="384"/>
    </location>
</feature>
<comment type="caution">
    <text evidence="3">The sequence shown here is derived from an EMBL/GenBank/DDBJ whole genome shotgun (WGS) entry which is preliminary data.</text>
</comment>
<dbReference type="InterPro" id="IPR002525">
    <property type="entry name" value="Transp_IS110-like_N"/>
</dbReference>
<dbReference type="GO" id="GO:0006313">
    <property type="term" value="P:DNA transposition"/>
    <property type="evidence" value="ECO:0007669"/>
    <property type="project" value="InterPro"/>
</dbReference>
<dbReference type="PANTHER" id="PTHR33055">
    <property type="entry name" value="TRANSPOSASE FOR INSERTION SEQUENCE ELEMENT IS1111A"/>
    <property type="match status" value="1"/>
</dbReference>
<dbReference type="InterPro" id="IPR047650">
    <property type="entry name" value="Transpos_IS110"/>
</dbReference>
<organism evidence="3 4">
    <name type="scientific">Scytonema hofmannii PCC 7110</name>
    <dbReference type="NCBI Taxonomy" id="128403"/>
    <lineage>
        <taxon>Bacteria</taxon>
        <taxon>Bacillati</taxon>
        <taxon>Cyanobacteriota</taxon>
        <taxon>Cyanophyceae</taxon>
        <taxon>Nostocales</taxon>
        <taxon>Scytonemataceae</taxon>
        <taxon>Scytonema</taxon>
    </lineage>
</organism>
<evidence type="ECO:0000259" key="1">
    <source>
        <dbReference type="Pfam" id="PF01548"/>
    </source>
</evidence>
<keyword evidence="4" id="KW-1185">Reference proteome</keyword>
<gene>
    <name evidence="3" type="ORF">WA1_27815</name>
</gene>
<reference evidence="3 4" key="1">
    <citation type="journal article" date="2013" name="Genome Biol. Evol.">
        <title>Genomes of Stigonematalean cyanobacteria (subsection V) and the evolution of oxygenic photosynthesis from prokaryotes to plastids.</title>
        <authorList>
            <person name="Dagan T."/>
            <person name="Roettger M."/>
            <person name="Stucken K."/>
            <person name="Landan G."/>
            <person name="Koch R."/>
            <person name="Major P."/>
            <person name="Gould S.B."/>
            <person name="Goremykin V.V."/>
            <person name="Rippka R."/>
            <person name="Tandeau de Marsac N."/>
            <person name="Gugger M."/>
            <person name="Lockhart P.J."/>
            <person name="Allen J.F."/>
            <person name="Brune I."/>
            <person name="Maus I."/>
            <person name="Puhler A."/>
            <person name="Martin W.F."/>
        </authorList>
    </citation>
    <scope>NUCLEOTIDE SEQUENCE [LARGE SCALE GENOMIC DNA]</scope>
    <source>
        <strain evidence="3 4">PCC 7110</strain>
    </source>
</reference>
<proteinExistence type="predicted"/>
<dbReference type="GO" id="GO:0003677">
    <property type="term" value="F:DNA binding"/>
    <property type="evidence" value="ECO:0007669"/>
    <property type="project" value="InterPro"/>
</dbReference>
<feature type="domain" description="Transposase IS110-like N-terminal" evidence="1">
    <location>
        <begin position="24"/>
        <end position="169"/>
    </location>
</feature>
<protein>
    <submittedName>
        <fullName evidence="3">Transposase</fullName>
    </submittedName>
</protein>
<dbReference type="GO" id="GO:0004803">
    <property type="term" value="F:transposase activity"/>
    <property type="evidence" value="ECO:0007669"/>
    <property type="project" value="InterPro"/>
</dbReference>
<dbReference type="InterPro" id="IPR003346">
    <property type="entry name" value="Transposase_20"/>
</dbReference>
<evidence type="ECO:0000313" key="3">
    <source>
        <dbReference type="EMBL" id="KYC40339.1"/>
    </source>
</evidence>
<dbReference type="OrthoDB" id="9815354at2"/>